<evidence type="ECO:0000313" key="3">
    <source>
        <dbReference type="EMBL" id="KAL1642241.1"/>
    </source>
</evidence>
<dbReference type="EMBL" id="JAKEKT020000034">
    <property type="protein sequence ID" value="KAL1642241.1"/>
    <property type="molecule type" value="Genomic_DNA"/>
</dbReference>
<gene>
    <name evidence="3" type="primary">MID1</name>
    <name evidence="3" type="ORF">SLS58_005581</name>
</gene>
<feature type="compositionally biased region" description="Acidic residues" evidence="1">
    <location>
        <begin position="187"/>
        <end position="207"/>
    </location>
</feature>
<protein>
    <submittedName>
        <fullName evidence="3">Stretch-activated cation channel mid1</fullName>
    </submittedName>
</protein>
<dbReference type="PANTHER" id="PTHR39142:SF1">
    <property type="entry name" value="AEL197CP"/>
    <property type="match status" value="1"/>
</dbReference>
<evidence type="ECO:0000313" key="4">
    <source>
        <dbReference type="Proteomes" id="UP001521184"/>
    </source>
</evidence>
<proteinExistence type="predicted"/>
<name>A0ABR3TQZ4_9PEZI</name>
<evidence type="ECO:0000256" key="2">
    <source>
        <dbReference type="SAM" id="SignalP"/>
    </source>
</evidence>
<feature type="signal peptide" evidence="2">
    <location>
        <begin position="1"/>
        <end position="44"/>
    </location>
</feature>
<keyword evidence="2" id="KW-0732">Signal</keyword>
<comment type="caution">
    <text evidence="3">The sequence shown here is derived from an EMBL/GenBank/DDBJ whole genome shotgun (WGS) entry which is preliminary data.</text>
</comment>
<feature type="region of interest" description="Disordered" evidence="1">
    <location>
        <begin position="180"/>
        <end position="207"/>
    </location>
</feature>
<dbReference type="Proteomes" id="UP001521184">
    <property type="component" value="Unassembled WGS sequence"/>
</dbReference>
<organism evidence="3 4">
    <name type="scientific">Diplodia intermedia</name>
    <dbReference type="NCBI Taxonomy" id="856260"/>
    <lineage>
        <taxon>Eukaryota</taxon>
        <taxon>Fungi</taxon>
        <taxon>Dikarya</taxon>
        <taxon>Ascomycota</taxon>
        <taxon>Pezizomycotina</taxon>
        <taxon>Dothideomycetes</taxon>
        <taxon>Dothideomycetes incertae sedis</taxon>
        <taxon>Botryosphaeriales</taxon>
        <taxon>Botryosphaeriaceae</taxon>
        <taxon>Diplodia</taxon>
    </lineage>
</organism>
<sequence>MTGPNLTSPPPPPQPRRPATASLSAFILVALACLSLSPANLAHAAEDSSLGEVTDHNHMILAERGGNNDMGFMGVELDAAGRAGDVEQQQAEVVVDEEEEEAQYEPAFVGVIRDIIGRQDGASYTTLTNNMVGTQLIAAGKTLHYRFENASVWGNLSETTPGLPEINGRKVLARESMDRELKRRELEGEEDGEGEGGEEDVGEDEDGNVVLKKRATTRQVYVSMNTCNQPDINGTTTQEAPPQLTLYISTSDKNKAPGPDAESNLQSTHTLSSGFASATVNATSNVYIGVSAPSPLPDGFTGDWQFQVAASIDTSFHQYNEPKSANSFVYLVDTDTNSALFVTDNLTLSNPGDDDYERWMRAGNPFQLFAYSTNMTAIKGMERSYCGLLNAWNEEPSSQISGMTTRGLGNKPKEQFYVQGLNGSTPYFAFPVMYGNSTAAGSGVVGGGGQVWAPVNFTTKADGNCQVIFNLTFCEEVAYAVPSNPNRYNLTQLVDLYDQYAEKHYQNFNYSLQQIPCNTTNTAQYSLAKTCDDCAHDYKNWLCAVTIPRCEDFSAPDDWLQPRNIAQPFANGTRLADTDYGRDPLSNATLLDRTYANSSRNAVIDELVRPGPYKEVLPCEDLCYSLIQSCPASFQFACPVKGRGLERSYGNRNGNEDGSVTCSYLGAVYYVNAGASLVAGLGVVVVRSVVVAVATVGWVVGGWGL</sequence>
<dbReference type="Pfam" id="PF12929">
    <property type="entry name" value="Mid1"/>
    <property type="match status" value="1"/>
</dbReference>
<reference evidence="3 4" key="1">
    <citation type="journal article" date="2023" name="Plant Dis.">
        <title>First Report of Diplodia intermedia Causing Canker and Dieback Diseases on Apple Trees in Canada.</title>
        <authorList>
            <person name="Ellouze W."/>
            <person name="Ilyukhin E."/>
            <person name="Sulman M."/>
            <person name="Ali S."/>
        </authorList>
    </citation>
    <scope>NUCLEOTIDE SEQUENCE [LARGE SCALE GENOMIC DNA]</scope>
    <source>
        <strain evidence="3 4">M45-28</strain>
    </source>
</reference>
<feature type="chain" id="PRO_5045674478" evidence="2">
    <location>
        <begin position="45"/>
        <end position="705"/>
    </location>
</feature>
<keyword evidence="4" id="KW-1185">Reference proteome</keyword>
<dbReference type="PANTHER" id="PTHR39142">
    <property type="entry name" value="MID1P"/>
    <property type="match status" value="1"/>
</dbReference>
<evidence type="ECO:0000256" key="1">
    <source>
        <dbReference type="SAM" id="MobiDB-lite"/>
    </source>
</evidence>
<accession>A0ABR3TQZ4</accession>
<dbReference type="InterPro" id="IPR024338">
    <property type="entry name" value="MID1/Yam8"/>
</dbReference>